<organism evidence="1 2">
    <name type="scientific">Hypoxylon rubiginosum</name>
    <dbReference type="NCBI Taxonomy" id="110542"/>
    <lineage>
        <taxon>Eukaryota</taxon>
        <taxon>Fungi</taxon>
        <taxon>Dikarya</taxon>
        <taxon>Ascomycota</taxon>
        <taxon>Pezizomycotina</taxon>
        <taxon>Sordariomycetes</taxon>
        <taxon>Xylariomycetidae</taxon>
        <taxon>Xylariales</taxon>
        <taxon>Hypoxylaceae</taxon>
        <taxon>Hypoxylon</taxon>
    </lineage>
</organism>
<dbReference type="EMBL" id="MU394335">
    <property type="protein sequence ID" value="KAI6084576.1"/>
    <property type="molecule type" value="Genomic_DNA"/>
</dbReference>
<proteinExistence type="predicted"/>
<reference evidence="1 2" key="1">
    <citation type="journal article" date="2022" name="New Phytol.">
        <title>Ecological generalism drives hyperdiversity of secondary metabolite gene clusters in xylarialean endophytes.</title>
        <authorList>
            <person name="Franco M.E.E."/>
            <person name="Wisecaver J.H."/>
            <person name="Arnold A.E."/>
            <person name="Ju Y.M."/>
            <person name="Slot J.C."/>
            <person name="Ahrendt S."/>
            <person name="Moore L.P."/>
            <person name="Eastman K.E."/>
            <person name="Scott K."/>
            <person name="Konkel Z."/>
            <person name="Mondo S.J."/>
            <person name="Kuo A."/>
            <person name="Hayes R.D."/>
            <person name="Haridas S."/>
            <person name="Andreopoulos B."/>
            <person name="Riley R."/>
            <person name="LaButti K."/>
            <person name="Pangilinan J."/>
            <person name="Lipzen A."/>
            <person name="Amirebrahimi M."/>
            <person name="Yan J."/>
            <person name="Adam C."/>
            <person name="Keymanesh K."/>
            <person name="Ng V."/>
            <person name="Louie K."/>
            <person name="Northen T."/>
            <person name="Drula E."/>
            <person name="Henrissat B."/>
            <person name="Hsieh H.M."/>
            <person name="Youens-Clark K."/>
            <person name="Lutzoni F."/>
            <person name="Miadlikowska J."/>
            <person name="Eastwood D.C."/>
            <person name="Hamelin R.C."/>
            <person name="Grigoriev I.V."/>
            <person name="U'Ren J.M."/>
        </authorList>
    </citation>
    <scope>NUCLEOTIDE SEQUENCE [LARGE SCALE GENOMIC DNA]</scope>
    <source>
        <strain evidence="1 2">ER1909</strain>
    </source>
</reference>
<dbReference type="Proteomes" id="UP001497680">
    <property type="component" value="Unassembled WGS sequence"/>
</dbReference>
<comment type="caution">
    <text evidence="1">The sequence shown here is derived from an EMBL/GenBank/DDBJ whole genome shotgun (WGS) entry which is preliminary data.</text>
</comment>
<accession>A0ACC0CW91</accession>
<evidence type="ECO:0000313" key="2">
    <source>
        <dbReference type="Proteomes" id="UP001497680"/>
    </source>
</evidence>
<evidence type="ECO:0000313" key="1">
    <source>
        <dbReference type="EMBL" id="KAI6084576.1"/>
    </source>
</evidence>
<keyword evidence="2" id="KW-1185">Reference proteome</keyword>
<protein>
    <submittedName>
        <fullName evidence="1">Uncharacterized protein</fullName>
    </submittedName>
</protein>
<sequence length="365" mass="39615">MNDCKVFIAVPMGLLALILLMGLIVGFDSSIGDHLHRSRALAYGPPYSGGFGQDPGSAFQDLVRSSVPEQRTAHSILAGISFVLLFPLGALLIRVKANRYSWIAHAVTQFIAFSLYIGAVVLGIELISNIRIPPDGASLLSISPANAHPIIGLVVLVMLTAQLPLGWEHHQRFKRVGRRTWISHAHLWLGRAAVTLGIINGGLGLRLARADAVPVIVYAFAAAVAWLVWLRVSVGAEVERRKKEKQEEEGEAEAEETALRQQEGNNNDQAGDGREPRSRPPMPIPTPARPRILPWSETSSFEAERVQDGRYPRSSFGNEPAPPYTSIELTELKRSASASLPSASGSHHGAESSRRSGQGNDEPDM</sequence>
<name>A0ACC0CW91_9PEZI</name>
<gene>
    <name evidence="1" type="ORF">F4821DRAFT_279970</name>
</gene>